<protein>
    <submittedName>
        <fullName evidence="2">Uncharacterized protein</fullName>
    </submittedName>
</protein>
<sequence length="141" mass="15137">MCATAIERSNPEVLSDDNRTSAAGRERSERLGLNHPGQLEKSTKSTSRRPHVSSSSQRTLRALNSPCSREGFTAWPPPLPAARLIAASSALTSVARDSRCSPPQRSLRSSSCALLPAASVEVFIDASPWARTARVLLLSAR</sequence>
<dbReference type="Proteomes" id="UP001055439">
    <property type="component" value="Chromosome 6"/>
</dbReference>
<dbReference type="AlphaFoldDB" id="A0A9E7GDW5"/>
<organism evidence="2 3">
    <name type="scientific">Musa troglodytarum</name>
    <name type="common">fe'i banana</name>
    <dbReference type="NCBI Taxonomy" id="320322"/>
    <lineage>
        <taxon>Eukaryota</taxon>
        <taxon>Viridiplantae</taxon>
        <taxon>Streptophyta</taxon>
        <taxon>Embryophyta</taxon>
        <taxon>Tracheophyta</taxon>
        <taxon>Spermatophyta</taxon>
        <taxon>Magnoliopsida</taxon>
        <taxon>Liliopsida</taxon>
        <taxon>Zingiberales</taxon>
        <taxon>Musaceae</taxon>
        <taxon>Musa</taxon>
    </lineage>
</organism>
<evidence type="ECO:0000313" key="2">
    <source>
        <dbReference type="EMBL" id="URE12675.1"/>
    </source>
</evidence>
<accession>A0A9E7GDW5</accession>
<dbReference type="EMBL" id="CP097508">
    <property type="protein sequence ID" value="URE12675.1"/>
    <property type="molecule type" value="Genomic_DNA"/>
</dbReference>
<feature type="compositionally biased region" description="Basic and acidic residues" evidence="1">
    <location>
        <begin position="16"/>
        <end position="32"/>
    </location>
</feature>
<gene>
    <name evidence="2" type="ORF">MUK42_36645</name>
</gene>
<feature type="region of interest" description="Disordered" evidence="1">
    <location>
        <begin position="1"/>
        <end position="63"/>
    </location>
</feature>
<name>A0A9E7GDW5_9LILI</name>
<reference evidence="2" key="1">
    <citation type="submission" date="2022-05" db="EMBL/GenBank/DDBJ databases">
        <title>The Musa troglodytarum L. genome provides insights into the mechanism of non-climacteric behaviour and enrichment of carotenoids.</title>
        <authorList>
            <person name="Wang J."/>
        </authorList>
    </citation>
    <scope>NUCLEOTIDE SEQUENCE</scope>
    <source>
        <tissue evidence="2">Leaf</tissue>
    </source>
</reference>
<proteinExistence type="predicted"/>
<evidence type="ECO:0000256" key="1">
    <source>
        <dbReference type="SAM" id="MobiDB-lite"/>
    </source>
</evidence>
<evidence type="ECO:0000313" key="3">
    <source>
        <dbReference type="Proteomes" id="UP001055439"/>
    </source>
</evidence>
<keyword evidence="3" id="KW-1185">Reference proteome</keyword>